<accession>A0ACC1IQ01</accession>
<evidence type="ECO:0000313" key="1">
    <source>
        <dbReference type="EMBL" id="KAJ1898682.1"/>
    </source>
</evidence>
<dbReference type="Proteomes" id="UP001150581">
    <property type="component" value="Unassembled WGS sequence"/>
</dbReference>
<protein>
    <submittedName>
        <fullName evidence="1">Uncharacterized protein</fullName>
    </submittedName>
</protein>
<name>A0ACC1IQ01_9FUNG</name>
<gene>
    <name evidence="1" type="ORF">LPJ66_002592</name>
</gene>
<keyword evidence="2" id="KW-1185">Reference proteome</keyword>
<reference evidence="1" key="1">
    <citation type="submission" date="2022-07" db="EMBL/GenBank/DDBJ databases">
        <title>Phylogenomic reconstructions and comparative analyses of Kickxellomycotina fungi.</title>
        <authorList>
            <person name="Reynolds N.K."/>
            <person name="Stajich J.E."/>
            <person name="Barry K."/>
            <person name="Grigoriev I.V."/>
            <person name="Crous P."/>
            <person name="Smith M.E."/>
        </authorList>
    </citation>
    <scope>NUCLEOTIDE SEQUENCE</scope>
    <source>
        <strain evidence="1">Benny 63K</strain>
    </source>
</reference>
<dbReference type="EMBL" id="JANBPG010000218">
    <property type="protein sequence ID" value="KAJ1898682.1"/>
    <property type="molecule type" value="Genomic_DNA"/>
</dbReference>
<organism evidence="1 2">
    <name type="scientific">Kickxella alabastrina</name>
    <dbReference type="NCBI Taxonomy" id="61397"/>
    <lineage>
        <taxon>Eukaryota</taxon>
        <taxon>Fungi</taxon>
        <taxon>Fungi incertae sedis</taxon>
        <taxon>Zoopagomycota</taxon>
        <taxon>Kickxellomycotina</taxon>
        <taxon>Kickxellomycetes</taxon>
        <taxon>Kickxellales</taxon>
        <taxon>Kickxellaceae</taxon>
        <taxon>Kickxella</taxon>
    </lineage>
</organism>
<comment type="caution">
    <text evidence="1">The sequence shown here is derived from an EMBL/GenBank/DDBJ whole genome shotgun (WGS) entry which is preliminary data.</text>
</comment>
<evidence type="ECO:0000313" key="2">
    <source>
        <dbReference type="Proteomes" id="UP001150581"/>
    </source>
</evidence>
<sequence length="118" mass="12886">MAIVNEGSDYQDPLSLAIVSPLDSSDISNDGIDTDVDSYADADAANQDQTTGSQSQKPIEISGMDSVDLKLARREYHILPKMLKEHGAALLTVTGFTDLPNNQRDFAKQVRTMLSRDD</sequence>
<proteinExistence type="predicted"/>